<evidence type="ECO:0000256" key="9">
    <source>
        <dbReference type="ARBA" id="ARBA00023306"/>
    </source>
</evidence>
<dbReference type="InterPro" id="IPR001208">
    <property type="entry name" value="MCM_dom"/>
</dbReference>
<comment type="caution">
    <text evidence="14">The sequence shown here is derived from an EMBL/GenBank/DDBJ whole genome shotgun (WGS) entry which is preliminary data.</text>
</comment>
<dbReference type="SMART" id="SM00350">
    <property type="entry name" value="MCM"/>
    <property type="match status" value="1"/>
</dbReference>
<dbReference type="Pfam" id="PF17855">
    <property type="entry name" value="MCM_lid"/>
    <property type="match status" value="1"/>
</dbReference>
<evidence type="ECO:0000259" key="13">
    <source>
        <dbReference type="PROSITE" id="PS50051"/>
    </source>
</evidence>
<dbReference type="PRINTS" id="PR01657">
    <property type="entry name" value="MCMFAMILY"/>
</dbReference>
<dbReference type="EC" id="3.6.4.12" evidence="12"/>
<dbReference type="GO" id="GO:0006271">
    <property type="term" value="P:DNA strand elongation involved in DNA replication"/>
    <property type="evidence" value="ECO:0007669"/>
    <property type="project" value="TreeGrafter"/>
</dbReference>
<dbReference type="GO" id="GO:0000727">
    <property type="term" value="P:double-strand break repair via break-induced replication"/>
    <property type="evidence" value="ECO:0007669"/>
    <property type="project" value="TreeGrafter"/>
</dbReference>
<gene>
    <name evidence="12" type="primary">MCM7</name>
    <name evidence="14" type="ORF">IEO21_01830</name>
</gene>
<dbReference type="GO" id="GO:0005656">
    <property type="term" value="C:nuclear pre-replicative complex"/>
    <property type="evidence" value="ECO:0007669"/>
    <property type="project" value="UniProtKB-ARBA"/>
</dbReference>
<dbReference type="Gene3D" id="2.40.50.140">
    <property type="entry name" value="Nucleic acid-binding proteins"/>
    <property type="match status" value="1"/>
</dbReference>
<dbReference type="InterPro" id="IPR003593">
    <property type="entry name" value="AAA+_ATPase"/>
</dbReference>
<feature type="domain" description="MCM C-terminal AAA(+) ATPase" evidence="13">
    <location>
        <begin position="284"/>
        <end position="490"/>
    </location>
</feature>
<evidence type="ECO:0000313" key="14">
    <source>
        <dbReference type="EMBL" id="KAF9819739.1"/>
    </source>
</evidence>
<dbReference type="InterPro" id="IPR008050">
    <property type="entry name" value="MCM7"/>
</dbReference>
<dbReference type="SUPFAM" id="SSF50249">
    <property type="entry name" value="Nucleic acid-binding proteins"/>
    <property type="match status" value="1"/>
</dbReference>
<keyword evidence="5 12" id="KW-0347">Helicase</keyword>
<dbReference type="PROSITE" id="PS50051">
    <property type="entry name" value="MCM_2"/>
    <property type="match status" value="1"/>
</dbReference>
<dbReference type="AlphaFoldDB" id="A0A8H7P8Q4"/>
<dbReference type="Gene3D" id="2.20.28.10">
    <property type="match status" value="1"/>
</dbReference>
<dbReference type="InterPro" id="IPR033762">
    <property type="entry name" value="MCM_OB"/>
</dbReference>
<dbReference type="SUPFAM" id="SSF52540">
    <property type="entry name" value="P-loop containing nucleoside triphosphate hydrolases"/>
    <property type="match status" value="1"/>
</dbReference>
<name>A0A8H7P8Q4_9APHY</name>
<dbReference type="GO" id="GO:0016787">
    <property type="term" value="F:hydrolase activity"/>
    <property type="evidence" value="ECO:0007669"/>
    <property type="project" value="UniProtKB-KW"/>
</dbReference>
<proteinExistence type="inferred from homology"/>
<comment type="similarity">
    <text evidence="11">Belongs to the MCM family.</text>
</comment>
<comment type="catalytic activity">
    <reaction evidence="10">
        <text>ATP + H2O = ADP + phosphate + H(+)</text>
        <dbReference type="Rhea" id="RHEA:13065"/>
        <dbReference type="ChEBI" id="CHEBI:15377"/>
        <dbReference type="ChEBI" id="CHEBI:15378"/>
        <dbReference type="ChEBI" id="CHEBI:30616"/>
        <dbReference type="ChEBI" id="CHEBI:43474"/>
        <dbReference type="ChEBI" id="CHEBI:456216"/>
        <dbReference type="EC" id="3.6.4.12"/>
    </reaction>
    <physiologicalReaction direction="left-to-right" evidence="10">
        <dbReference type="Rhea" id="RHEA:13066"/>
    </physiologicalReaction>
</comment>
<dbReference type="Pfam" id="PF24901">
    <property type="entry name" value="WHD_MCM7"/>
    <property type="match status" value="1"/>
</dbReference>
<keyword evidence="8 12" id="KW-0539">Nucleus</keyword>
<evidence type="ECO:0000256" key="11">
    <source>
        <dbReference type="RuleBase" id="RU004070"/>
    </source>
</evidence>
<dbReference type="Gene3D" id="3.40.50.300">
    <property type="entry name" value="P-loop containing nucleotide triphosphate hydrolases"/>
    <property type="match status" value="1"/>
</dbReference>
<keyword evidence="9 12" id="KW-0131">Cell cycle</keyword>
<dbReference type="PROSITE" id="PS00847">
    <property type="entry name" value="MCM_1"/>
    <property type="match status" value="1"/>
</dbReference>
<evidence type="ECO:0000256" key="3">
    <source>
        <dbReference type="ARBA" id="ARBA00022741"/>
    </source>
</evidence>
<dbReference type="SMART" id="SM00382">
    <property type="entry name" value="AAA"/>
    <property type="match status" value="1"/>
</dbReference>
<evidence type="ECO:0000256" key="7">
    <source>
        <dbReference type="ARBA" id="ARBA00023125"/>
    </source>
</evidence>
<dbReference type="GO" id="GO:0005524">
    <property type="term" value="F:ATP binding"/>
    <property type="evidence" value="ECO:0007669"/>
    <property type="project" value="UniProtKB-KW"/>
</dbReference>
<sequence>MLVVDLEDIAEHEKTVAELVNRIRQNTRRYVILFSEVVDKLMPVPTKDISEQDEVIDVILHQRRERNERLDGAQEGFPDHLLRRYNLYFRPLLSDIAMAVRDVKGTHLGKLITVRGIVTRVSEVKPLLKVNAYTCDVCGSETFQEVSSKQFTPIFDCQNENECKKNGIHGSLHMQTRACRFSPFQEVKIQEMADQVPVGHIPRSMTVHVHGSLTRQMSPGDVVHLGGIFLPIPYTGYQAVRAGLLTDTYLEVNYIFQLKKQYSNMEITPEIRQQLIELKDDPQLYSKLAQSIAPEIYGHVDVKKALLLLLVGGVTKTLGDGMKIRGDLNVCLMGDPGVAKSQLLKYISKVAPRGVYTTGKGSSGVGLTAAVMRDPVTDEMVLEGGALVLADNGICCIDEFDKMEESDRTAIHEVMEQQTISISKAGISTTLNARTSILAAANPLYGRYNPKLSPVENINLPAALLSRFDLLFLILDKPTRDDDERLAQHVTHVHMYNTHPELEFQLVDPHLVRHYIALARQRRPTVPPEVSNYVVESYVRLRKVSKDEEMQKKSHTYTSARTLLGVLRLAQALCRLRFSDFVSQEDVDEALRLMEVSKVSLQEEDDEEREHDRSDVSKIYRLILQMMTDHRSGDSDDEDLDELSLIDIRARVLRSGFTEAQLMETIVEYENMDVWTRVANNSKLRLINSIDS</sequence>
<dbReference type="GO" id="GO:0017116">
    <property type="term" value="F:single-stranded DNA helicase activity"/>
    <property type="evidence" value="ECO:0007669"/>
    <property type="project" value="TreeGrafter"/>
</dbReference>
<evidence type="ECO:0000256" key="1">
    <source>
        <dbReference type="ARBA" id="ARBA00004123"/>
    </source>
</evidence>
<evidence type="ECO:0000256" key="4">
    <source>
        <dbReference type="ARBA" id="ARBA00022801"/>
    </source>
</evidence>
<evidence type="ECO:0000256" key="6">
    <source>
        <dbReference type="ARBA" id="ARBA00022840"/>
    </source>
</evidence>
<evidence type="ECO:0000256" key="5">
    <source>
        <dbReference type="ARBA" id="ARBA00022806"/>
    </source>
</evidence>
<evidence type="ECO:0000256" key="2">
    <source>
        <dbReference type="ARBA" id="ARBA00022705"/>
    </source>
</evidence>
<keyword evidence="2 12" id="KW-0235">DNA replication</keyword>
<keyword evidence="6 11" id="KW-0067">ATP-binding</keyword>
<dbReference type="GO" id="GO:0006270">
    <property type="term" value="P:DNA replication initiation"/>
    <property type="evidence" value="ECO:0007669"/>
    <property type="project" value="InterPro"/>
</dbReference>
<dbReference type="FunFam" id="2.20.28.10:FF:000004">
    <property type="entry name" value="DNA replication licensing factor MCM7"/>
    <property type="match status" value="1"/>
</dbReference>
<dbReference type="PRINTS" id="PR01663">
    <property type="entry name" value="MCMPROTEIN7"/>
</dbReference>
<dbReference type="EMBL" id="JADOXO010000015">
    <property type="protein sequence ID" value="KAF9819739.1"/>
    <property type="molecule type" value="Genomic_DNA"/>
</dbReference>
<dbReference type="GO" id="GO:0006279">
    <property type="term" value="P:premeiotic DNA replication"/>
    <property type="evidence" value="ECO:0007669"/>
    <property type="project" value="UniProtKB-ARBA"/>
</dbReference>
<dbReference type="Proteomes" id="UP000639403">
    <property type="component" value="Unassembled WGS sequence"/>
</dbReference>
<evidence type="ECO:0000256" key="10">
    <source>
        <dbReference type="ARBA" id="ARBA00048432"/>
    </source>
</evidence>
<dbReference type="GO" id="GO:0042555">
    <property type="term" value="C:MCM complex"/>
    <property type="evidence" value="ECO:0007669"/>
    <property type="project" value="InterPro"/>
</dbReference>
<dbReference type="InterPro" id="IPR041562">
    <property type="entry name" value="MCM_lid"/>
</dbReference>
<dbReference type="InterPro" id="IPR027417">
    <property type="entry name" value="P-loop_NTPase"/>
</dbReference>
<comment type="function">
    <text evidence="12">Acts as component of the MCM2-7 complex (MCM complex) which is the replicative helicase essential for 'once per cell cycle' DNA replication initiation and elongation in eukaryotic cells. The active ATPase sites in the MCM2-7 ring are formed through the interaction surfaces of two neighboring subunits such that a critical structure of a conserved arginine finger motif is provided in trans relative to the ATP-binding site of the Walker A box of the adjacent subunit. The six ATPase active sites, however, are likely to contribute differentially to the complex helicase activity.</text>
</comment>
<keyword evidence="4 12" id="KW-0378">Hydrolase</keyword>
<dbReference type="FunFam" id="3.40.50.300:FF:000288">
    <property type="entry name" value="DNA replication licensing factor MCM7"/>
    <property type="match status" value="1"/>
</dbReference>
<organism evidence="14 15">
    <name type="scientific">Rhodonia placenta</name>
    <dbReference type="NCBI Taxonomy" id="104341"/>
    <lineage>
        <taxon>Eukaryota</taxon>
        <taxon>Fungi</taxon>
        <taxon>Dikarya</taxon>
        <taxon>Basidiomycota</taxon>
        <taxon>Agaricomycotina</taxon>
        <taxon>Agaricomycetes</taxon>
        <taxon>Polyporales</taxon>
        <taxon>Adustoporiaceae</taxon>
        <taxon>Rhodonia</taxon>
    </lineage>
</organism>
<dbReference type="PANTHER" id="PTHR11630">
    <property type="entry name" value="DNA REPLICATION LICENSING FACTOR MCM FAMILY MEMBER"/>
    <property type="match status" value="1"/>
</dbReference>
<dbReference type="InterPro" id="IPR031327">
    <property type="entry name" value="MCM"/>
</dbReference>
<dbReference type="InterPro" id="IPR012340">
    <property type="entry name" value="NA-bd_OB-fold"/>
</dbReference>
<dbReference type="Pfam" id="PF17207">
    <property type="entry name" value="MCM_OB"/>
    <property type="match status" value="1"/>
</dbReference>
<evidence type="ECO:0000313" key="15">
    <source>
        <dbReference type="Proteomes" id="UP000639403"/>
    </source>
</evidence>
<reference evidence="14" key="1">
    <citation type="submission" date="2020-11" db="EMBL/GenBank/DDBJ databases">
        <authorList>
            <person name="Koelle M."/>
            <person name="Horta M.A.C."/>
            <person name="Nowrousian M."/>
            <person name="Ohm R.A."/>
            <person name="Benz P."/>
            <person name="Pilgard A."/>
        </authorList>
    </citation>
    <scope>NUCLEOTIDE SEQUENCE</scope>
    <source>
        <strain evidence="14">FPRL280</strain>
    </source>
</reference>
<comment type="subcellular location">
    <subcellularLocation>
        <location evidence="1 12">Nucleus</location>
    </subcellularLocation>
</comment>
<dbReference type="GO" id="GO:0003697">
    <property type="term" value="F:single-stranded DNA binding"/>
    <property type="evidence" value="ECO:0007669"/>
    <property type="project" value="TreeGrafter"/>
</dbReference>
<evidence type="ECO:0000256" key="8">
    <source>
        <dbReference type="ARBA" id="ARBA00023242"/>
    </source>
</evidence>
<reference evidence="14" key="2">
    <citation type="journal article" name="Front. Microbiol.">
        <title>Degradative Capacity of Two Strains of Rhodonia placenta: From Phenotype to Genotype.</title>
        <authorList>
            <person name="Kolle M."/>
            <person name="Horta M.A.C."/>
            <person name="Nowrousian M."/>
            <person name="Ohm R.A."/>
            <person name="Benz J.P."/>
            <person name="Pilgard A."/>
        </authorList>
    </citation>
    <scope>NUCLEOTIDE SEQUENCE</scope>
    <source>
        <strain evidence="14">FPRL280</strain>
    </source>
</reference>
<keyword evidence="3 11" id="KW-0547">Nucleotide-binding</keyword>
<evidence type="ECO:0000256" key="12">
    <source>
        <dbReference type="RuleBase" id="RU365012"/>
    </source>
</evidence>
<dbReference type="InterPro" id="IPR018525">
    <property type="entry name" value="MCM_CS"/>
</dbReference>
<protein>
    <recommendedName>
        <fullName evidence="12">DNA replication licensing factor MCM7</fullName>
        <ecNumber evidence="12">3.6.4.12</ecNumber>
    </recommendedName>
</protein>
<dbReference type="CDD" id="cd17758">
    <property type="entry name" value="MCM7"/>
    <property type="match status" value="1"/>
</dbReference>
<dbReference type="Pfam" id="PF00493">
    <property type="entry name" value="MCM"/>
    <property type="match status" value="1"/>
</dbReference>
<accession>A0A8H7P8Q4</accession>
<keyword evidence="7 11" id="KW-0238">DNA-binding</keyword>
<dbReference type="PANTHER" id="PTHR11630:SF26">
    <property type="entry name" value="DNA REPLICATION LICENSING FACTOR MCM7"/>
    <property type="match status" value="1"/>
</dbReference>
<dbReference type="GO" id="GO:0031261">
    <property type="term" value="C:DNA replication preinitiation complex"/>
    <property type="evidence" value="ECO:0007669"/>
    <property type="project" value="UniProtKB-ARBA"/>
</dbReference>
<dbReference type="GO" id="GO:0097373">
    <property type="term" value="C:MCM core complex"/>
    <property type="evidence" value="ECO:0007669"/>
    <property type="project" value="UniProtKB-ARBA"/>
</dbReference>
<dbReference type="GO" id="GO:0043596">
    <property type="term" value="C:nuclear replication fork"/>
    <property type="evidence" value="ECO:0007669"/>
    <property type="project" value="UniProtKB-ARBA"/>
</dbReference>